<dbReference type="InterPro" id="IPR006600">
    <property type="entry name" value="HTH_CenpB_DNA-bd_dom"/>
</dbReference>
<keyword evidence="3" id="KW-0539">Nucleus</keyword>
<dbReference type="GO" id="GO:0003677">
    <property type="term" value="F:DNA binding"/>
    <property type="evidence" value="ECO:0007669"/>
    <property type="project" value="UniProtKB-KW"/>
</dbReference>
<organism evidence="6 7">
    <name type="scientific">Syphacia muris</name>
    <dbReference type="NCBI Taxonomy" id="451379"/>
    <lineage>
        <taxon>Eukaryota</taxon>
        <taxon>Metazoa</taxon>
        <taxon>Ecdysozoa</taxon>
        <taxon>Nematoda</taxon>
        <taxon>Chromadorea</taxon>
        <taxon>Rhabditida</taxon>
        <taxon>Spirurina</taxon>
        <taxon>Oxyuridomorpha</taxon>
        <taxon>Oxyuroidea</taxon>
        <taxon>Oxyuridae</taxon>
        <taxon>Syphacia</taxon>
    </lineage>
</organism>
<keyword evidence="2" id="KW-0238">DNA-binding</keyword>
<dbReference type="InterPro" id="IPR007889">
    <property type="entry name" value="HTH_Psq"/>
</dbReference>
<dbReference type="Pfam" id="PF03221">
    <property type="entry name" value="HTH_Tnp_Tc5"/>
    <property type="match status" value="1"/>
</dbReference>
<evidence type="ECO:0000259" key="5">
    <source>
        <dbReference type="PROSITE" id="PS51253"/>
    </source>
</evidence>
<feature type="domain" description="HTH CENPB-type" evidence="5">
    <location>
        <begin position="86"/>
        <end position="167"/>
    </location>
</feature>
<dbReference type="AlphaFoldDB" id="A0A0N5AP39"/>
<evidence type="ECO:0000313" key="7">
    <source>
        <dbReference type="WBParaSite" id="SMUV_0000640201-mRNA-1"/>
    </source>
</evidence>
<evidence type="ECO:0000256" key="3">
    <source>
        <dbReference type="ARBA" id="ARBA00023242"/>
    </source>
</evidence>
<sequence length="260" mass="29417">MADATNDNGRRRKRALSSDERPTQKGRKLKQYVLEEKLDIIDYAKVIGNRAAGREFNVAESSIREWRKNEQRLRAMLETASERSRIDSTQRRPLSEDLEKALVYNLQLLHIASQSEVPLTWNAIKEKANDIWNKICEKDNDIKGRNFAANMGWIARFIKRNNIQIMLPNDTEAGEIGADTSSCKKPSVPVSTVSTLQLDSSRVSDAVKPLNSSESVSEQVSSKRKRKNFIPKKMVEKNCAIASNILLETLAEKNIDSTNV</sequence>
<evidence type="ECO:0000256" key="2">
    <source>
        <dbReference type="ARBA" id="ARBA00023125"/>
    </source>
</evidence>
<evidence type="ECO:0000256" key="4">
    <source>
        <dbReference type="SAM" id="MobiDB-lite"/>
    </source>
</evidence>
<protein>
    <submittedName>
        <fullName evidence="7">HTH CENPB-type domain-containing protein</fullName>
    </submittedName>
</protein>
<dbReference type="Proteomes" id="UP000046393">
    <property type="component" value="Unplaced"/>
</dbReference>
<dbReference type="Pfam" id="PF04218">
    <property type="entry name" value="CENP-B_N"/>
    <property type="match status" value="1"/>
</dbReference>
<dbReference type="Gene3D" id="1.10.10.60">
    <property type="entry name" value="Homeodomain-like"/>
    <property type="match status" value="1"/>
</dbReference>
<comment type="subcellular location">
    <subcellularLocation>
        <location evidence="1">Nucleus</location>
    </subcellularLocation>
</comment>
<proteinExistence type="predicted"/>
<name>A0A0N5AP39_9BILA</name>
<feature type="region of interest" description="Disordered" evidence="4">
    <location>
        <begin position="1"/>
        <end position="28"/>
    </location>
</feature>
<evidence type="ECO:0000256" key="1">
    <source>
        <dbReference type="ARBA" id="ARBA00004123"/>
    </source>
</evidence>
<dbReference type="PROSITE" id="PS51253">
    <property type="entry name" value="HTH_CENPB"/>
    <property type="match status" value="1"/>
</dbReference>
<accession>A0A0N5AP39</accession>
<dbReference type="Gene3D" id="1.10.10.10">
    <property type="entry name" value="Winged helix-like DNA-binding domain superfamily/Winged helix DNA-binding domain"/>
    <property type="match status" value="1"/>
</dbReference>
<evidence type="ECO:0000313" key="6">
    <source>
        <dbReference type="Proteomes" id="UP000046393"/>
    </source>
</evidence>
<reference evidence="7" key="1">
    <citation type="submission" date="2017-02" db="UniProtKB">
        <authorList>
            <consortium name="WormBaseParasite"/>
        </authorList>
    </citation>
    <scope>IDENTIFICATION</scope>
</reference>
<dbReference type="SUPFAM" id="SSF46689">
    <property type="entry name" value="Homeodomain-like"/>
    <property type="match status" value="2"/>
</dbReference>
<dbReference type="WBParaSite" id="SMUV_0000640201-mRNA-1">
    <property type="protein sequence ID" value="SMUV_0000640201-mRNA-1"/>
    <property type="gene ID" value="SMUV_0000640201"/>
</dbReference>
<keyword evidence="6" id="KW-1185">Reference proteome</keyword>
<dbReference type="InterPro" id="IPR009057">
    <property type="entry name" value="Homeodomain-like_sf"/>
</dbReference>
<dbReference type="InterPro" id="IPR036388">
    <property type="entry name" value="WH-like_DNA-bd_sf"/>
</dbReference>
<dbReference type="GO" id="GO:0005634">
    <property type="term" value="C:nucleus"/>
    <property type="evidence" value="ECO:0007669"/>
    <property type="project" value="UniProtKB-SubCell"/>
</dbReference>